<dbReference type="Pfam" id="PF13563">
    <property type="entry name" value="2_5_RNA_ligase2"/>
    <property type="match status" value="1"/>
</dbReference>
<evidence type="ECO:0000256" key="1">
    <source>
        <dbReference type="ARBA" id="ARBA00022801"/>
    </source>
</evidence>
<comment type="function">
    <text evidence="2">Hydrolyzes RNA 2',3'-cyclic phosphodiester to an RNA 2'-phosphomonoester.</text>
</comment>
<dbReference type="Gene3D" id="3.90.1140.10">
    <property type="entry name" value="Cyclic phosphodiesterase"/>
    <property type="match status" value="1"/>
</dbReference>
<dbReference type="NCBIfam" id="TIGR02258">
    <property type="entry name" value="2_5_ligase"/>
    <property type="match status" value="1"/>
</dbReference>
<keyword evidence="1 2" id="KW-0378">Hydrolase</keyword>
<reference evidence="4 5" key="1">
    <citation type="submission" date="2024-06" db="EMBL/GenBank/DDBJ databases">
        <title>The Natural Products Discovery Center: Release of the First 8490 Sequenced Strains for Exploring Actinobacteria Biosynthetic Diversity.</title>
        <authorList>
            <person name="Kalkreuter E."/>
            <person name="Kautsar S.A."/>
            <person name="Yang D."/>
            <person name="Bader C.D."/>
            <person name="Teijaro C.N."/>
            <person name="Fluegel L."/>
            <person name="Davis C.M."/>
            <person name="Simpson J.R."/>
            <person name="Lauterbach L."/>
            <person name="Steele A.D."/>
            <person name="Gui C."/>
            <person name="Meng S."/>
            <person name="Li G."/>
            <person name="Viehrig K."/>
            <person name="Ye F."/>
            <person name="Su P."/>
            <person name="Kiefer A.F."/>
            <person name="Nichols A."/>
            <person name="Cepeda A.J."/>
            <person name="Yan W."/>
            <person name="Fan B."/>
            <person name="Jiang Y."/>
            <person name="Adhikari A."/>
            <person name="Zheng C.-J."/>
            <person name="Schuster L."/>
            <person name="Cowan T.M."/>
            <person name="Smanski M.J."/>
            <person name="Chevrette M.G."/>
            <person name="De Carvalho L.P.S."/>
            <person name="Shen B."/>
        </authorList>
    </citation>
    <scope>NUCLEOTIDE SEQUENCE [LARGE SCALE GENOMIC DNA]</scope>
    <source>
        <strain evidence="4 5">NPDC047833</strain>
    </source>
</reference>
<dbReference type="PANTHER" id="PTHR35561:SF1">
    <property type="entry name" value="RNA 2',3'-CYCLIC PHOSPHODIESTERASE"/>
    <property type="match status" value="1"/>
</dbReference>
<dbReference type="Proteomes" id="UP001553843">
    <property type="component" value="Unassembled WGS sequence"/>
</dbReference>
<accession>A0ABV3LXF5</accession>
<sequence>MRLFAAVRPPGVVVEELAVVVAELGRLHGSGALRWGGRESWHFTLAFMADVPPEALPGLTARLARAAHRTPPFTLALRGGGHFGDRVLWAGVTGEVAALRHLAGRAEAAARKAGLVRDEPRHYRPHLTLARGGGGTDLRPYADALAAFAGAPWTVDELILVRSTLPKSGVPGERPRHETVGRWPLGGGARWPDAAG</sequence>
<feature type="short sequence motif" description="HXTX 1" evidence="2">
    <location>
        <begin position="42"/>
        <end position="45"/>
    </location>
</feature>
<feature type="active site" description="Proton acceptor" evidence="2">
    <location>
        <position position="126"/>
    </location>
</feature>
<dbReference type="HAMAP" id="MF_01940">
    <property type="entry name" value="RNA_CPDase"/>
    <property type="match status" value="1"/>
</dbReference>
<evidence type="ECO:0000256" key="2">
    <source>
        <dbReference type="HAMAP-Rule" id="MF_01940"/>
    </source>
</evidence>
<name>A0ABV3LXF5_9ACTN</name>
<dbReference type="SUPFAM" id="SSF55144">
    <property type="entry name" value="LigT-like"/>
    <property type="match status" value="1"/>
</dbReference>
<dbReference type="PANTHER" id="PTHR35561">
    <property type="entry name" value="RNA 2',3'-CYCLIC PHOSPHODIESTERASE"/>
    <property type="match status" value="1"/>
</dbReference>
<dbReference type="EMBL" id="JBEYRS010000006">
    <property type="protein sequence ID" value="MEW2363679.1"/>
    <property type="molecule type" value="Genomic_DNA"/>
</dbReference>
<comment type="similarity">
    <text evidence="2">Belongs to the 2H phosphoesterase superfamily. ThpR family.</text>
</comment>
<comment type="caution">
    <text evidence="4">The sequence shown here is derived from an EMBL/GenBank/DDBJ whole genome shotgun (WGS) entry which is preliminary data.</text>
</comment>
<gene>
    <name evidence="4" type="primary">thpR</name>
    <name evidence="4" type="ORF">AB0887_17235</name>
</gene>
<comment type="catalytic activity">
    <reaction evidence="2">
        <text>a 3'-end 2',3'-cyclophospho-ribonucleotide-RNA + H2O = a 3'-end 2'-phospho-ribonucleotide-RNA + H(+)</text>
        <dbReference type="Rhea" id="RHEA:11828"/>
        <dbReference type="Rhea" id="RHEA-COMP:10464"/>
        <dbReference type="Rhea" id="RHEA-COMP:17353"/>
        <dbReference type="ChEBI" id="CHEBI:15377"/>
        <dbReference type="ChEBI" id="CHEBI:15378"/>
        <dbReference type="ChEBI" id="CHEBI:83064"/>
        <dbReference type="ChEBI" id="CHEBI:173113"/>
        <dbReference type="EC" id="3.1.4.58"/>
    </reaction>
</comment>
<feature type="region of interest" description="Disordered" evidence="3">
    <location>
        <begin position="168"/>
        <end position="196"/>
    </location>
</feature>
<feature type="active site" description="Proton donor" evidence="2">
    <location>
        <position position="42"/>
    </location>
</feature>
<dbReference type="InterPro" id="IPR009097">
    <property type="entry name" value="Cyclic_Pdiesterase"/>
</dbReference>
<organism evidence="4 5">
    <name type="scientific">Streptomyces huasconensis</name>
    <dbReference type="NCBI Taxonomy" id="1854574"/>
    <lineage>
        <taxon>Bacteria</taxon>
        <taxon>Bacillati</taxon>
        <taxon>Actinomycetota</taxon>
        <taxon>Actinomycetes</taxon>
        <taxon>Kitasatosporales</taxon>
        <taxon>Streptomycetaceae</taxon>
        <taxon>Streptomyces</taxon>
    </lineage>
</organism>
<dbReference type="RefSeq" id="WP_359779183.1">
    <property type="nucleotide sequence ID" value="NZ_JBEYRR010000006.1"/>
</dbReference>
<evidence type="ECO:0000313" key="5">
    <source>
        <dbReference type="Proteomes" id="UP001553843"/>
    </source>
</evidence>
<protein>
    <recommendedName>
        <fullName evidence="2">RNA 2',3'-cyclic phosphodiesterase</fullName>
        <shortName evidence="2">RNA 2',3'-CPDase</shortName>
        <ecNumber evidence="2">3.1.4.58</ecNumber>
    </recommendedName>
</protein>
<dbReference type="EC" id="3.1.4.58" evidence="2"/>
<keyword evidence="5" id="KW-1185">Reference proteome</keyword>
<evidence type="ECO:0000313" key="4">
    <source>
        <dbReference type="EMBL" id="MEW2363679.1"/>
    </source>
</evidence>
<feature type="short sequence motif" description="HXTX 2" evidence="2">
    <location>
        <begin position="126"/>
        <end position="129"/>
    </location>
</feature>
<dbReference type="InterPro" id="IPR004175">
    <property type="entry name" value="RNA_CPDase"/>
</dbReference>
<evidence type="ECO:0000256" key="3">
    <source>
        <dbReference type="SAM" id="MobiDB-lite"/>
    </source>
</evidence>
<proteinExistence type="inferred from homology"/>